<dbReference type="Proteomes" id="UP001327093">
    <property type="component" value="Unassembled WGS sequence"/>
</dbReference>
<organism evidence="1 2">
    <name type="scientific">Saccharopolyspora mangrovi</name>
    <dbReference type="NCBI Taxonomy" id="3082379"/>
    <lineage>
        <taxon>Bacteria</taxon>
        <taxon>Bacillati</taxon>
        <taxon>Actinomycetota</taxon>
        <taxon>Actinomycetes</taxon>
        <taxon>Pseudonocardiales</taxon>
        <taxon>Pseudonocardiaceae</taxon>
        <taxon>Saccharopolyspora</taxon>
    </lineage>
</organism>
<evidence type="ECO:0000313" key="1">
    <source>
        <dbReference type="EMBL" id="MEB3367370.1"/>
    </source>
</evidence>
<proteinExistence type="predicted"/>
<accession>A0ABU6A7A8</accession>
<reference evidence="1 2" key="1">
    <citation type="submission" date="2023-10" db="EMBL/GenBank/DDBJ databases">
        <title>Saccharopolyspora sp. nov., isolated from mangrove soil.</title>
        <authorList>
            <person name="Lu Y."/>
            <person name="Liu W."/>
        </authorList>
    </citation>
    <scope>NUCLEOTIDE SEQUENCE [LARGE SCALE GENOMIC DNA]</scope>
    <source>
        <strain evidence="1 2">S2-29</strain>
    </source>
</reference>
<dbReference type="RefSeq" id="WP_324264921.1">
    <property type="nucleotide sequence ID" value="NZ_JAWLNX010000004.1"/>
</dbReference>
<name>A0ABU6A7A8_9PSEU</name>
<comment type="caution">
    <text evidence="1">The sequence shown here is derived from an EMBL/GenBank/DDBJ whole genome shotgun (WGS) entry which is preliminary data.</text>
</comment>
<dbReference type="EMBL" id="JAWLNX010000004">
    <property type="protein sequence ID" value="MEB3367370.1"/>
    <property type="molecule type" value="Genomic_DNA"/>
</dbReference>
<protein>
    <submittedName>
        <fullName evidence="1">Uncharacterized protein</fullName>
    </submittedName>
</protein>
<keyword evidence="2" id="KW-1185">Reference proteome</keyword>
<sequence length="72" mass="8023">MPRLISGDSYHYYRRTTHASQPARPDSEEFAKCPACGQRARLLPAGGFTRHRDAPVGKPYAWCYGPEGLTAQ</sequence>
<gene>
    <name evidence="1" type="ORF">R4I43_08120</name>
</gene>
<evidence type="ECO:0000313" key="2">
    <source>
        <dbReference type="Proteomes" id="UP001327093"/>
    </source>
</evidence>